<sequence>MTAPEPLLPARRRVDPDEPRRYHMTMRSDFLTPRGKPYKWQEVTAEVHRSVRGSATPTVVPVRYEWQRVSSRTGTPAEATAPREWTFARGQGFDSVLLHTDVAGRPAQRGPAAANVDVSYPALPKAPAVDMLLVLSWDVITFEMMCTHLMKNRALSRVGGTGELHGISGTWAELKFSDPGAVGVFRNATFTARHLGYGQIGGRPVAVHAAECLDCELTVTTGPVAQRGRSSYWVVTHVDVETGDLLHAEMTEMIVATVTGADGAQVPVPKRRRVRMSIEAQAGPGDAAAGTAGHADPVALAEAVRMAERVSEYVRWQTASLEKLPQGAAQLAVMGFRSTVGADSAGVYRQVRALRTGLQAMADGEEGAAGRVGVALAEHRRHLEGLLAFGQIAVDEATRLGVQDEPRRKALSGYIGAVRADLITLLKLIDRLEGRT</sequence>
<comment type="caution">
    <text evidence="1">The sequence shown here is derived from an EMBL/GenBank/DDBJ whole genome shotgun (WGS) entry which is preliminary data.</text>
</comment>
<dbReference type="Proteomes" id="UP000622552">
    <property type="component" value="Unassembled WGS sequence"/>
</dbReference>
<dbReference type="RefSeq" id="WP_197002693.1">
    <property type="nucleotide sequence ID" value="NZ_BONS01000002.1"/>
</dbReference>
<organism evidence="1 2">
    <name type="scientific">Longispora fulva</name>
    <dbReference type="NCBI Taxonomy" id="619741"/>
    <lineage>
        <taxon>Bacteria</taxon>
        <taxon>Bacillati</taxon>
        <taxon>Actinomycetota</taxon>
        <taxon>Actinomycetes</taxon>
        <taxon>Micromonosporales</taxon>
        <taxon>Micromonosporaceae</taxon>
        <taxon>Longispora</taxon>
    </lineage>
</organism>
<name>A0A8J7KHH4_9ACTN</name>
<keyword evidence="2" id="KW-1185">Reference proteome</keyword>
<evidence type="ECO:0000313" key="1">
    <source>
        <dbReference type="EMBL" id="MBG6135604.1"/>
    </source>
</evidence>
<protein>
    <submittedName>
        <fullName evidence="1">Uncharacterized protein</fullName>
    </submittedName>
</protein>
<reference evidence="1" key="1">
    <citation type="submission" date="2020-11" db="EMBL/GenBank/DDBJ databases">
        <title>Sequencing the genomes of 1000 actinobacteria strains.</title>
        <authorList>
            <person name="Klenk H.-P."/>
        </authorList>
    </citation>
    <scope>NUCLEOTIDE SEQUENCE</scope>
    <source>
        <strain evidence="1">DSM 45356</strain>
    </source>
</reference>
<dbReference type="AlphaFoldDB" id="A0A8J7KHH4"/>
<proteinExistence type="predicted"/>
<dbReference type="EMBL" id="JADOUF010000001">
    <property type="protein sequence ID" value="MBG6135604.1"/>
    <property type="molecule type" value="Genomic_DNA"/>
</dbReference>
<accession>A0A8J7KHH4</accession>
<gene>
    <name evidence="1" type="ORF">IW245_001798</name>
</gene>
<evidence type="ECO:0000313" key="2">
    <source>
        <dbReference type="Proteomes" id="UP000622552"/>
    </source>
</evidence>